<evidence type="ECO:0000259" key="5">
    <source>
        <dbReference type="Pfam" id="PF07675"/>
    </source>
</evidence>
<dbReference type="Pfam" id="PF07675">
    <property type="entry name" value="Cleaved_Adhesin"/>
    <property type="match status" value="1"/>
</dbReference>
<evidence type="ECO:0000313" key="7">
    <source>
        <dbReference type="Proteomes" id="UP000190121"/>
    </source>
</evidence>
<dbReference type="STRING" id="29524.SAMN02745171_00822"/>
<keyword evidence="3" id="KW-0788">Thiol protease</keyword>
<feature type="domain" description="Cleaved adhesin" evidence="5">
    <location>
        <begin position="807"/>
        <end position="923"/>
    </location>
</feature>
<evidence type="ECO:0000256" key="4">
    <source>
        <dbReference type="ARBA" id="ARBA00023026"/>
    </source>
</evidence>
<dbReference type="EMBL" id="FUXE01000007">
    <property type="protein sequence ID" value="SJZ67868.1"/>
    <property type="molecule type" value="Genomic_DNA"/>
</dbReference>
<dbReference type="Gene3D" id="2.60.40.10">
    <property type="entry name" value="Immunoglobulins"/>
    <property type="match status" value="1"/>
</dbReference>
<dbReference type="RefSeq" id="WP_078736764.1">
    <property type="nucleotide sequence ID" value="NZ_FUXE01000007.1"/>
</dbReference>
<name>A0A1T4MMD7_9PORP</name>
<evidence type="ECO:0000256" key="3">
    <source>
        <dbReference type="ARBA" id="ARBA00022807"/>
    </source>
</evidence>
<dbReference type="AlphaFoldDB" id="A0A1T4MMD7"/>
<keyword evidence="2" id="KW-0645">Protease</keyword>
<dbReference type="Gene3D" id="2.60.120.200">
    <property type="match status" value="2"/>
</dbReference>
<keyword evidence="7" id="KW-1185">Reference proteome</keyword>
<evidence type="ECO:0000313" key="6">
    <source>
        <dbReference type="EMBL" id="SJZ67868.1"/>
    </source>
</evidence>
<dbReference type="OrthoDB" id="1086190at2"/>
<proteinExistence type="inferred from homology"/>
<dbReference type="Proteomes" id="UP000190121">
    <property type="component" value="Unassembled WGS sequence"/>
</dbReference>
<keyword evidence="3" id="KW-0378">Hydrolase</keyword>
<dbReference type="GO" id="GO:0008234">
    <property type="term" value="F:cysteine-type peptidase activity"/>
    <property type="evidence" value="ECO:0007669"/>
    <property type="project" value="UniProtKB-KW"/>
</dbReference>
<dbReference type="InterPro" id="IPR011628">
    <property type="entry name" value="Cleaved_adhesin"/>
</dbReference>
<evidence type="ECO:0000256" key="2">
    <source>
        <dbReference type="ARBA" id="ARBA00022670"/>
    </source>
</evidence>
<reference evidence="7" key="1">
    <citation type="submission" date="2017-02" db="EMBL/GenBank/DDBJ databases">
        <authorList>
            <person name="Varghese N."/>
            <person name="Submissions S."/>
        </authorList>
    </citation>
    <scope>NUCLEOTIDE SEQUENCE [LARGE SCALE GENOMIC DNA]</scope>
    <source>
        <strain evidence="7">ATCC 51356</strain>
    </source>
</reference>
<evidence type="ECO:0000256" key="1">
    <source>
        <dbReference type="ARBA" id="ARBA00006067"/>
    </source>
</evidence>
<sequence length="1033" mass="115218">MIKENFFRLVGVLLVQLLLFTVPMSAQKKSPQSNGKKVTSKTPLRVLPEDGVKANHLHWNDYQRLQKAGVMFFDSTPSLQSGGLRTNVNDLLYNEEFQTSAGFGKMTIIDANNDGNTWMYNMQEKYILYNYNLSEADEWAITPSINLVAGRLYYVGCTVNAGSLYDSEHMEAKWGKSPTVAGLSNELIPEVEIYDTTPKTYEKEVLIETTDNYFFGFHATSRANKYQLHLRKIYIKAGPLVTSPDKVSELKITPDPTGLNRAKIAFKAPTQAINGTALTNLTRISIFRGNQEIKSFANPAPGSLLEHEDIHAKNGINVYTVITYSGTEEGRKTQASARVGVDRPQSPEKFKAYDEETKIRFTWDAVSEQGETGGWVNPETVNYEIRAMNQDGEPGELVAVVTKETTHTLEMNPNQGEQNLATWYLAASNAAGTSDNAYTYLLMGEAYKVPFMESFPETNYETVVWINKNSKQSFTIIDYDHADGDGGSLAFKADNNREWSAINFGKITLKNTQKPYLVFYHKCSEEKPVRMEVIGKKPNGEEVILETIDYSTTKVPQWTMKRVSLESLKGERYVMPRFKAYGQAGVQLSLDAISVIDLPKRDLALELFTPKKIVKGEPFSVSTVVKCLGEELVSDYTVTVYIDGKEVKQLNVKAPFNTFGEIQTIVFDGLQIDGVAGETAQIKAIVTTENDGNASNDNEVKNITLLTSTLPSATALKAQNKEGKVRLSWQAPASNSVLITESFEDYSPWLTQFGKWTTVNGKEEATAGALFKRTTYPLQGTPFAFCVMNPSAISPECLRLFPEMSPRTGDQYAASIYEFINSEIVDADEWLISPLLSGEKQTISLWVLNQKSGSKPYPETYDLLFSKTDKNIASFEKLGESRVVSGVVWEEVRVEVPEGARYFALHRITGKKDTYMMGIDDITFKASAGTITGYKVYRNNQLLSTLEGEATTSFETDYVKGEETYAVTVLFDNGIESAPVYVTVPTHIEAILKEEGRADIYTIDGRLIRRNATDAEGLPAGIYIVNNRKCIVR</sequence>
<protein>
    <submittedName>
        <fullName evidence="6">Cleaved Adhesin Domain</fullName>
    </submittedName>
</protein>
<comment type="similarity">
    <text evidence="1">Belongs to the peptidase C25 family.</text>
</comment>
<gene>
    <name evidence="6" type="ORF">SAMN02745171_00822</name>
</gene>
<accession>A0A1T4MMD7</accession>
<organism evidence="6 7">
    <name type="scientific">Porphyromonas circumdentaria</name>
    <dbReference type="NCBI Taxonomy" id="29524"/>
    <lineage>
        <taxon>Bacteria</taxon>
        <taxon>Pseudomonadati</taxon>
        <taxon>Bacteroidota</taxon>
        <taxon>Bacteroidia</taxon>
        <taxon>Bacteroidales</taxon>
        <taxon>Porphyromonadaceae</taxon>
        <taxon>Porphyromonas</taxon>
    </lineage>
</organism>
<dbReference type="GO" id="GO:0006508">
    <property type="term" value="P:proteolysis"/>
    <property type="evidence" value="ECO:0007669"/>
    <property type="project" value="UniProtKB-KW"/>
</dbReference>
<dbReference type="InterPro" id="IPR013783">
    <property type="entry name" value="Ig-like_fold"/>
</dbReference>
<keyword evidence="4" id="KW-0843">Virulence</keyword>